<evidence type="ECO:0000256" key="1">
    <source>
        <dbReference type="SAM" id="Phobius"/>
    </source>
</evidence>
<keyword evidence="3" id="KW-1185">Reference proteome</keyword>
<accession>A0ABW9RZA5</accession>
<sequence>MDRRLLGNILIISFLSLSGTGLFIYFVPFSKPAASLHTLFALIFLLGAVFHMVNNRTPLTNYITGKRQKTLKKLQSGAILTAFILISIGVLYNLPFFNSIYNWGNAIRNSQLGKTEQTLDYETIILPNASGQHGITIELKKGDAFQYPLFAIWLEDTSGNYIKTLYISRVIASSTFDYGKKVNDKWTPAVVRRPEALPYWSHKRGIKASDGLYIPLGPAPDLDGVSGATPTNNFIITSKGDLHAGQHYIIFLEVNQSYDWNEYYSKDRFAEDEIYSGSGQVGQPSLIYSAEIGAHDLRQKTYKFLELTGHGHHSGKDGKLYTHLENITTAKMIADRIIVSIE</sequence>
<comment type="caution">
    <text evidence="2">The sequence shown here is derived from an EMBL/GenBank/DDBJ whole genome shotgun (WGS) entry which is preliminary data.</text>
</comment>
<evidence type="ECO:0000313" key="2">
    <source>
        <dbReference type="EMBL" id="MTI28578.1"/>
    </source>
</evidence>
<keyword evidence="1" id="KW-0472">Membrane</keyword>
<feature type="transmembrane region" description="Helical" evidence="1">
    <location>
        <begin position="33"/>
        <end position="53"/>
    </location>
</feature>
<evidence type="ECO:0008006" key="4">
    <source>
        <dbReference type="Google" id="ProtNLM"/>
    </source>
</evidence>
<organism evidence="2 3">
    <name type="scientific">Fulvivirga kasyanovii</name>
    <dbReference type="NCBI Taxonomy" id="396812"/>
    <lineage>
        <taxon>Bacteria</taxon>
        <taxon>Pseudomonadati</taxon>
        <taxon>Bacteroidota</taxon>
        <taxon>Cytophagia</taxon>
        <taxon>Cytophagales</taxon>
        <taxon>Fulvivirgaceae</taxon>
        <taxon>Fulvivirga</taxon>
    </lineage>
</organism>
<protein>
    <recommendedName>
        <fullName evidence="4">DUF4405 domain-containing protein</fullName>
    </recommendedName>
</protein>
<name>A0ABW9RZA5_9BACT</name>
<dbReference type="RefSeq" id="WP_155176246.1">
    <property type="nucleotide sequence ID" value="NZ_BAAAFL010000053.1"/>
</dbReference>
<keyword evidence="1" id="KW-1133">Transmembrane helix</keyword>
<feature type="transmembrane region" description="Helical" evidence="1">
    <location>
        <begin position="74"/>
        <end position="92"/>
    </location>
</feature>
<feature type="transmembrane region" description="Helical" evidence="1">
    <location>
        <begin position="5"/>
        <end position="27"/>
    </location>
</feature>
<evidence type="ECO:0000313" key="3">
    <source>
        <dbReference type="Proteomes" id="UP000798808"/>
    </source>
</evidence>
<proteinExistence type="predicted"/>
<dbReference type="EMBL" id="SMLW01000667">
    <property type="protein sequence ID" value="MTI28578.1"/>
    <property type="molecule type" value="Genomic_DNA"/>
</dbReference>
<dbReference type="Proteomes" id="UP000798808">
    <property type="component" value="Unassembled WGS sequence"/>
</dbReference>
<reference evidence="2 3" key="1">
    <citation type="submission" date="2019-02" db="EMBL/GenBank/DDBJ databases">
        <authorList>
            <person name="Goldberg S.R."/>
            <person name="Haltli B.A."/>
            <person name="Correa H."/>
            <person name="Russell K.G."/>
        </authorList>
    </citation>
    <scope>NUCLEOTIDE SEQUENCE [LARGE SCALE GENOMIC DNA]</scope>
    <source>
        <strain evidence="2 3">JCM 16186</strain>
    </source>
</reference>
<gene>
    <name evidence="2" type="ORF">E1163_26710</name>
</gene>
<keyword evidence="1" id="KW-0812">Transmembrane</keyword>